<dbReference type="SUPFAM" id="SSF53187">
    <property type="entry name" value="Zn-dependent exopeptidases"/>
    <property type="match status" value="1"/>
</dbReference>
<dbReference type="Proteomes" id="UP000522081">
    <property type="component" value="Unassembled WGS sequence"/>
</dbReference>
<sequence>MSRKLQLLFLFLVPLAVLAGAIWLDATYGTPGRGHAYVVRLDLPPAGMDAALPEVRGPRDARRPLVVLDAGHGGHDPGSGKGSIREKTVALQISSKVRDILLDDGGIRVAMTRETDQYFTLAERFTMARKLGADLFVSIHADSVDSNVARGASVYVLSEKGSTEAAEKMAARENAADTLNGVSLTRTDDTVDAILLDLSQRETQTGSAQAARLLLRELRGTVRLHREQVQSAAFGVLKAPDMPSILFETGFISNPSDEAYLTSEEGQAEIARAAAQAIRVYFARRSDS</sequence>
<dbReference type="GO" id="GO:0009253">
    <property type="term" value="P:peptidoglycan catabolic process"/>
    <property type="evidence" value="ECO:0007669"/>
    <property type="project" value="InterPro"/>
</dbReference>
<evidence type="ECO:0000256" key="1">
    <source>
        <dbReference type="ARBA" id="ARBA00001561"/>
    </source>
</evidence>
<proteinExistence type="predicted"/>
<keyword evidence="6" id="KW-1185">Reference proteome</keyword>
<comment type="catalytic activity">
    <reaction evidence="1">
        <text>Hydrolyzes the link between N-acetylmuramoyl residues and L-amino acid residues in certain cell-wall glycopeptides.</text>
        <dbReference type="EC" id="3.5.1.28"/>
    </reaction>
</comment>
<evidence type="ECO:0000259" key="4">
    <source>
        <dbReference type="SMART" id="SM00646"/>
    </source>
</evidence>
<dbReference type="PANTHER" id="PTHR30404:SF0">
    <property type="entry name" value="N-ACETYLMURAMOYL-L-ALANINE AMIDASE AMIC"/>
    <property type="match status" value="1"/>
</dbReference>
<keyword evidence="3 5" id="KW-0378">Hydrolase</keyword>
<dbReference type="EMBL" id="JACBZF010000001">
    <property type="protein sequence ID" value="NYH94092.1"/>
    <property type="molecule type" value="Genomic_DNA"/>
</dbReference>
<dbReference type="EC" id="3.5.1.28" evidence="2"/>
<dbReference type="GO" id="GO:0008745">
    <property type="term" value="F:N-acetylmuramoyl-L-alanine amidase activity"/>
    <property type="evidence" value="ECO:0007669"/>
    <property type="project" value="UniProtKB-EC"/>
</dbReference>
<protein>
    <recommendedName>
        <fullName evidence="2">N-acetylmuramoyl-L-alanine amidase</fullName>
        <ecNumber evidence="2">3.5.1.28</ecNumber>
    </recommendedName>
</protein>
<accession>A0A7Y9XTC1</accession>
<dbReference type="PANTHER" id="PTHR30404">
    <property type="entry name" value="N-ACETYLMURAMOYL-L-ALANINE AMIDASE"/>
    <property type="match status" value="1"/>
</dbReference>
<dbReference type="SMART" id="SM00646">
    <property type="entry name" value="Ami_3"/>
    <property type="match status" value="1"/>
</dbReference>
<evidence type="ECO:0000313" key="5">
    <source>
        <dbReference type="EMBL" id="NYH94092.1"/>
    </source>
</evidence>
<dbReference type="CDD" id="cd02696">
    <property type="entry name" value="MurNAc-LAA"/>
    <property type="match status" value="1"/>
</dbReference>
<dbReference type="GO" id="GO:0030288">
    <property type="term" value="C:outer membrane-bounded periplasmic space"/>
    <property type="evidence" value="ECO:0007669"/>
    <property type="project" value="TreeGrafter"/>
</dbReference>
<feature type="domain" description="MurNAc-LAA" evidence="4">
    <location>
        <begin position="125"/>
        <end position="279"/>
    </location>
</feature>
<evidence type="ECO:0000256" key="2">
    <source>
        <dbReference type="ARBA" id="ARBA00011901"/>
    </source>
</evidence>
<evidence type="ECO:0000313" key="6">
    <source>
        <dbReference type="Proteomes" id="UP000522081"/>
    </source>
</evidence>
<dbReference type="Pfam" id="PF01520">
    <property type="entry name" value="Amidase_3"/>
    <property type="match status" value="1"/>
</dbReference>
<organism evidence="5 6">
    <name type="scientific">Novosphingobium marinum</name>
    <dbReference type="NCBI Taxonomy" id="1514948"/>
    <lineage>
        <taxon>Bacteria</taxon>
        <taxon>Pseudomonadati</taxon>
        <taxon>Pseudomonadota</taxon>
        <taxon>Alphaproteobacteria</taxon>
        <taxon>Sphingomonadales</taxon>
        <taxon>Sphingomonadaceae</taxon>
        <taxon>Novosphingobium</taxon>
    </lineage>
</organism>
<dbReference type="InterPro" id="IPR002508">
    <property type="entry name" value="MurNAc-LAA_cat"/>
</dbReference>
<name>A0A7Y9XTC1_9SPHN</name>
<dbReference type="AlphaFoldDB" id="A0A7Y9XTC1"/>
<gene>
    <name evidence="5" type="ORF">FHS75_000397</name>
</gene>
<reference evidence="5 6" key="1">
    <citation type="submission" date="2020-07" db="EMBL/GenBank/DDBJ databases">
        <title>Genomic Encyclopedia of Type Strains, Phase IV (KMG-IV): sequencing the most valuable type-strain genomes for metagenomic binning, comparative biology and taxonomic classification.</title>
        <authorList>
            <person name="Goeker M."/>
        </authorList>
    </citation>
    <scope>NUCLEOTIDE SEQUENCE [LARGE SCALE GENOMIC DNA]</scope>
    <source>
        <strain evidence="5 6">DSM 29043</strain>
    </source>
</reference>
<dbReference type="InterPro" id="IPR050695">
    <property type="entry name" value="N-acetylmuramoyl_amidase_3"/>
</dbReference>
<dbReference type="Gene3D" id="3.40.630.40">
    <property type="entry name" value="Zn-dependent exopeptidases"/>
    <property type="match status" value="1"/>
</dbReference>
<dbReference type="RefSeq" id="WP_179406045.1">
    <property type="nucleotide sequence ID" value="NZ_BMGF01000001.1"/>
</dbReference>
<comment type="caution">
    <text evidence="5">The sequence shown here is derived from an EMBL/GenBank/DDBJ whole genome shotgun (WGS) entry which is preliminary data.</text>
</comment>
<evidence type="ECO:0000256" key="3">
    <source>
        <dbReference type="ARBA" id="ARBA00022801"/>
    </source>
</evidence>